<feature type="region of interest" description="Disordered" evidence="4">
    <location>
        <begin position="126"/>
        <end position="168"/>
    </location>
</feature>
<evidence type="ECO:0000256" key="2">
    <source>
        <dbReference type="ARBA" id="ARBA00023125"/>
    </source>
</evidence>
<evidence type="ECO:0000313" key="6">
    <source>
        <dbReference type="EMBL" id="CAH3130349.1"/>
    </source>
</evidence>
<dbReference type="SUPFAM" id="SSF47459">
    <property type="entry name" value="HLH, helix-loop-helix DNA-binding domain"/>
    <property type="match status" value="1"/>
</dbReference>
<feature type="domain" description="BHLH" evidence="5">
    <location>
        <begin position="60"/>
        <end position="112"/>
    </location>
</feature>
<dbReference type="PROSITE" id="PS50888">
    <property type="entry name" value="BHLH"/>
    <property type="match status" value="1"/>
</dbReference>
<dbReference type="InterPro" id="IPR040238">
    <property type="entry name" value="TAL-like"/>
</dbReference>
<dbReference type="SMART" id="SM00353">
    <property type="entry name" value="HLH"/>
    <property type="match status" value="1"/>
</dbReference>
<feature type="compositionally biased region" description="Polar residues" evidence="4">
    <location>
        <begin position="159"/>
        <end position="168"/>
    </location>
</feature>
<keyword evidence="2" id="KW-0238">DNA-binding</keyword>
<dbReference type="EMBL" id="CALNXK010000048">
    <property type="protein sequence ID" value="CAH3130349.1"/>
    <property type="molecule type" value="Genomic_DNA"/>
</dbReference>
<dbReference type="PANTHER" id="PTHR13864:SF15">
    <property type="entry name" value="T-CELL ACUTE LYMPHOCYTIC LEUKEMIA PROTEIN 1 HOMOLOG-RELATED"/>
    <property type="match status" value="1"/>
</dbReference>
<evidence type="ECO:0000313" key="7">
    <source>
        <dbReference type="Proteomes" id="UP001159405"/>
    </source>
</evidence>
<dbReference type="PANTHER" id="PTHR13864">
    <property type="entry name" value="T-CELL ACUTE LYMPHOCYTIC LEUKEMIA/STEM CELL LEUKEMIA-RELATED"/>
    <property type="match status" value="1"/>
</dbReference>
<sequence length="168" mass="19480">MDKTGKKELSKATTINPHQLDNLIIERSTPFAIAFFSRTEFSTSDIENRVLAAKTLGVERSMFATSKRERWRQQNVNMAFLELRKILPTYPPDKKLSKVDILRRSIKYIRFLDSVLKKMDKLEGNEQMNEEDSFTGEVMNLTSSDKESFAPRWRDSRPNKSVTISDNV</sequence>
<dbReference type="InterPro" id="IPR036638">
    <property type="entry name" value="HLH_DNA-bd_sf"/>
</dbReference>
<keyword evidence="1" id="KW-0805">Transcription regulation</keyword>
<keyword evidence="7" id="KW-1185">Reference proteome</keyword>
<keyword evidence="3" id="KW-0804">Transcription</keyword>
<gene>
    <name evidence="6" type="ORF">PLOB_00034709</name>
</gene>
<evidence type="ECO:0000259" key="5">
    <source>
        <dbReference type="PROSITE" id="PS50888"/>
    </source>
</evidence>
<dbReference type="Proteomes" id="UP001159405">
    <property type="component" value="Unassembled WGS sequence"/>
</dbReference>
<evidence type="ECO:0000256" key="3">
    <source>
        <dbReference type="ARBA" id="ARBA00023163"/>
    </source>
</evidence>
<proteinExistence type="predicted"/>
<evidence type="ECO:0000256" key="4">
    <source>
        <dbReference type="SAM" id="MobiDB-lite"/>
    </source>
</evidence>
<dbReference type="Gene3D" id="4.10.280.10">
    <property type="entry name" value="Helix-loop-helix DNA-binding domain"/>
    <property type="match status" value="1"/>
</dbReference>
<organism evidence="6 7">
    <name type="scientific">Porites lobata</name>
    <dbReference type="NCBI Taxonomy" id="104759"/>
    <lineage>
        <taxon>Eukaryota</taxon>
        <taxon>Metazoa</taxon>
        <taxon>Cnidaria</taxon>
        <taxon>Anthozoa</taxon>
        <taxon>Hexacorallia</taxon>
        <taxon>Scleractinia</taxon>
        <taxon>Fungiina</taxon>
        <taxon>Poritidae</taxon>
        <taxon>Porites</taxon>
    </lineage>
</organism>
<name>A0ABN8P1H0_9CNID</name>
<protein>
    <recommendedName>
        <fullName evidence="5">BHLH domain-containing protein</fullName>
    </recommendedName>
</protein>
<accession>A0ABN8P1H0</accession>
<evidence type="ECO:0000256" key="1">
    <source>
        <dbReference type="ARBA" id="ARBA00023015"/>
    </source>
</evidence>
<reference evidence="6 7" key="1">
    <citation type="submission" date="2022-05" db="EMBL/GenBank/DDBJ databases">
        <authorList>
            <consortium name="Genoscope - CEA"/>
            <person name="William W."/>
        </authorList>
    </citation>
    <scope>NUCLEOTIDE SEQUENCE [LARGE SCALE GENOMIC DNA]</scope>
</reference>
<dbReference type="InterPro" id="IPR011598">
    <property type="entry name" value="bHLH_dom"/>
</dbReference>
<feature type="compositionally biased region" description="Basic and acidic residues" evidence="4">
    <location>
        <begin position="144"/>
        <end position="158"/>
    </location>
</feature>
<comment type="caution">
    <text evidence="6">The sequence shown here is derived from an EMBL/GenBank/DDBJ whole genome shotgun (WGS) entry which is preliminary data.</text>
</comment>
<dbReference type="Pfam" id="PF00010">
    <property type="entry name" value="HLH"/>
    <property type="match status" value="1"/>
</dbReference>